<dbReference type="GO" id="GO:0046081">
    <property type="term" value="P:dUTP catabolic process"/>
    <property type="evidence" value="ECO:0007669"/>
    <property type="project" value="UniProtKB-UniRule"/>
</dbReference>
<comment type="cofactor">
    <cofactor evidence="5">
        <name>Mg(2+)</name>
        <dbReference type="ChEBI" id="CHEBI:18420"/>
    </cofactor>
</comment>
<evidence type="ECO:0000259" key="7">
    <source>
        <dbReference type="Pfam" id="PF00692"/>
    </source>
</evidence>
<reference evidence="8" key="1">
    <citation type="submission" date="2013-10" db="EMBL/GenBank/DDBJ databases">
        <title>Genomic analysis of the causative agents of coccidiosis in chickens.</title>
        <authorList>
            <person name="Reid A.J."/>
            <person name="Blake D."/>
            <person name="Billington K."/>
            <person name="Browne H."/>
            <person name="Dunn M."/>
            <person name="Hung S."/>
            <person name="Kawahara F."/>
            <person name="Miranda-Saavedra D."/>
            <person name="Mourier T."/>
            <person name="Nagra H."/>
            <person name="Otto T.D."/>
            <person name="Rawlings N."/>
            <person name="Sanchez A."/>
            <person name="Sanders M."/>
            <person name="Subramaniam C."/>
            <person name="Tay Y."/>
            <person name="Dear P."/>
            <person name="Doerig C."/>
            <person name="Gruber A."/>
            <person name="Parkinson J."/>
            <person name="Shirley M."/>
            <person name="Wan K.L."/>
            <person name="Berriman M."/>
            <person name="Tomley F."/>
            <person name="Pain A."/>
        </authorList>
    </citation>
    <scope>NUCLEOTIDE SEQUENCE [LARGE SCALE GENOMIC DNA]</scope>
    <source>
        <strain evidence="8">Houghton</strain>
    </source>
</reference>
<name>U6MHV9_9EIME</name>
<dbReference type="SUPFAM" id="SSF51283">
    <property type="entry name" value="dUTPase-like"/>
    <property type="match status" value="1"/>
</dbReference>
<dbReference type="PANTHER" id="PTHR11241">
    <property type="entry name" value="DEOXYURIDINE 5'-TRIPHOSPHATE NUCLEOTIDOHYDROLASE"/>
    <property type="match status" value="1"/>
</dbReference>
<evidence type="ECO:0000256" key="1">
    <source>
        <dbReference type="ARBA" id="ARBA00005142"/>
    </source>
</evidence>
<dbReference type="InterPro" id="IPR008181">
    <property type="entry name" value="dUTPase"/>
</dbReference>
<evidence type="ECO:0000256" key="2">
    <source>
        <dbReference type="ARBA" id="ARBA00006581"/>
    </source>
</evidence>
<dbReference type="EC" id="3.6.1.23" evidence="5"/>
<evidence type="ECO:0000256" key="6">
    <source>
        <dbReference type="SAM" id="MobiDB-lite"/>
    </source>
</evidence>
<evidence type="ECO:0000256" key="3">
    <source>
        <dbReference type="ARBA" id="ARBA00022801"/>
    </source>
</evidence>
<keyword evidence="3 5" id="KW-0378">Hydrolase</keyword>
<dbReference type="GO" id="GO:0000287">
    <property type="term" value="F:magnesium ion binding"/>
    <property type="evidence" value="ECO:0007669"/>
    <property type="project" value="UniProtKB-UniRule"/>
</dbReference>
<dbReference type="Gene3D" id="2.70.40.10">
    <property type="match status" value="1"/>
</dbReference>
<dbReference type="GO" id="GO:0004170">
    <property type="term" value="F:dUTP diphosphatase activity"/>
    <property type="evidence" value="ECO:0007669"/>
    <property type="project" value="UniProtKB-UniRule"/>
</dbReference>
<reference evidence="8" key="2">
    <citation type="submission" date="2013-10" db="EMBL/GenBank/DDBJ databases">
        <authorList>
            <person name="Aslett M."/>
        </authorList>
    </citation>
    <scope>NUCLEOTIDE SEQUENCE [LARGE SCALE GENOMIC DNA]</scope>
    <source>
        <strain evidence="8">Houghton</strain>
    </source>
</reference>
<comment type="catalytic activity">
    <reaction evidence="5">
        <text>dUTP + H2O = dUMP + diphosphate + H(+)</text>
        <dbReference type="Rhea" id="RHEA:10248"/>
        <dbReference type="ChEBI" id="CHEBI:15377"/>
        <dbReference type="ChEBI" id="CHEBI:15378"/>
        <dbReference type="ChEBI" id="CHEBI:33019"/>
        <dbReference type="ChEBI" id="CHEBI:61555"/>
        <dbReference type="ChEBI" id="CHEBI:246422"/>
        <dbReference type="EC" id="3.6.1.23"/>
    </reaction>
</comment>
<dbReference type="Proteomes" id="UP000030754">
    <property type="component" value="Unassembled WGS sequence"/>
</dbReference>
<dbReference type="Pfam" id="PF00692">
    <property type="entry name" value="dUTPase"/>
    <property type="match status" value="1"/>
</dbReference>
<dbReference type="InterPro" id="IPR033704">
    <property type="entry name" value="dUTPase_trimeric"/>
</dbReference>
<dbReference type="RefSeq" id="XP_013439177.1">
    <property type="nucleotide sequence ID" value="XM_013583723.1"/>
</dbReference>
<evidence type="ECO:0000313" key="8">
    <source>
        <dbReference type="EMBL" id="CDJ63852.1"/>
    </source>
</evidence>
<dbReference type="UniPathway" id="UPA00610">
    <property type="reaction ID" value="UER00666"/>
</dbReference>
<dbReference type="GO" id="GO:0006226">
    <property type="term" value="P:dUMP biosynthetic process"/>
    <property type="evidence" value="ECO:0007669"/>
    <property type="project" value="UniProtKB-UniRule"/>
</dbReference>
<evidence type="ECO:0000313" key="9">
    <source>
        <dbReference type="Proteomes" id="UP000030754"/>
    </source>
</evidence>
<evidence type="ECO:0000256" key="4">
    <source>
        <dbReference type="ARBA" id="ARBA00023080"/>
    </source>
</evidence>
<dbReference type="GeneID" id="25475437"/>
<dbReference type="OrthoDB" id="419889at2759"/>
<feature type="domain" description="dUTPase-like" evidence="7">
    <location>
        <begin position="26"/>
        <end position="149"/>
    </location>
</feature>
<dbReference type="CDD" id="cd07557">
    <property type="entry name" value="trimeric_dUTPase"/>
    <property type="match status" value="1"/>
</dbReference>
<evidence type="ECO:0000256" key="5">
    <source>
        <dbReference type="RuleBase" id="RU367024"/>
    </source>
</evidence>
<feature type="compositionally biased region" description="Basic and acidic residues" evidence="6">
    <location>
        <begin position="151"/>
        <end position="173"/>
    </location>
</feature>
<dbReference type="EMBL" id="HG722876">
    <property type="protein sequence ID" value="CDJ63852.1"/>
    <property type="molecule type" value="Genomic_DNA"/>
</dbReference>
<comment type="function">
    <text evidence="5">Involved in nucleotide metabolism via production of dUMP, the immediate precursor of thymidine nucleotides, and decreases the intracellular concentration of dUTP so that uracil cannot be incorporated into DNA.</text>
</comment>
<keyword evidence="4 5" id="KW-0546">Nucleotide metabolism</keyword>
<dbReference type="VEuPathDB" id="ToxoDB:ENH_00052900"/>
<dbReference type="PANTHER" id="PTHR11241:SF0">
    <property type="entry name" value="DEOXYURIDINE 5'-TRIPHOSPHATE NUCLEOTIDOHYDROLASE"/>
    <property type="match status" value="1"/>
</dbReference>
<dbReference type="InterPro" id="IPR029054">
    <property type="entry name" value="dUTPase-like"/>
</dbReference>
<keyword evidence="5" id="KW-0460">Magnesium</keyword>
<organism evidence="8 9">
    <name type="scientific">Eimeria necatrix</name>
    <dbReference type="NCBI Taxonomy" id="51315"/>
    <lineage>
        <taxon>Eukaryota</taxon>
        <taxon>Sar</taxon>
        <taxon>Alveolata</taxon>
        <taxon>Apicomplexa</taxon>
        <taxon>Conoidasida</taxon>
        <taxon>Coccidia</taxon>
        <taxon>Eucoccidiorida</taxon>
        <taxon>Eimeriorina</taxon>
        <taxon>Eimeriidae</taxon>
        <taxon>Eimeria</taxon>
    </lineage>
</organism>
<dbReference type="AlphaFoldDB" id="U6MHV9"/>
<dbReference type="InterPro" id="IPR036157">
    <property type="entry name" value="dUTPase-like_sf"/>
</dbReference>
<accession>U6MHV9</accession>
<comment type="similarity">
    <text evidence="2 5">Belongs to the dUTPase family.</text>
</comment>
<comment type="pathway">
    <text evidence="1 5">Pyrimidine metabolism; dUMP biosynthesis; dUMP from dCTP (dUTP route): step 2/2.</text>
</comment>
<feature type="region of interest" description="Disordered" evidence="6">
    <location>
        <begin position="143"/>
        <end position="181"/>
    </location>
</feature>
<keyword evidence="9" id="KW-1185">Reference proteome</keyword>
<keyword evidence="5" id="KW-0479">Metal-binding</keyword>
<sequence length="181" mass="19859">MNTLQVLPFTAETRALYEGHGTFHDGDSGLDLFIIEETTVFPGETKFLKLGFSASMRNKEGKAISWLIMPRSSISKTPLRLANSVGLIDAGYRGELMAAVDNIKTEPFTVKRGDRLFQAVAFNGEGFVLQLVDALDETARGAGGYGSTGLSKEEKKRNNKSEIINEKEFENKKQNCSSEAS</sequence>
<protein>
    <recommendedName>
        <fullName evidence="5">Deoxyuridine 5'-triphosphate nucleotidohydrolase</fullName>
        <shortName evidence="5">dUTPase</shortName>
        <ecNumber evidence="5">3.6.1.23</ecNumber>
    </recommendedName>
    <alternativeName>
        <fullName evidence="5">dUTP pyrophosphatase</fullName>
    </alternativeName>
</protein>
<gene>
    <name evidence="8" type="ORF">ENH_00052900</name>
</gene>
<proteinExistence type="inferred from homology"/>